<dbReference type="SUPFAM" id="SSF51735">
    <property type="entry name" value="NAD(P)-binding Rossmann-fold domains"/>
    <property type="match status" value="1"/>
</dbReference>
<dbReference type="STRING" id="1341132.A0A3F3PNT1"/>
<evidence type="ECO:0000313" key="5">
    <source>
        <dbReference type="EMBL" id="RDH28587.1"/>
    </source>
</evidence>
<reference evidence="5 6" key="1">
    <citation type="submission" date="2018-07" db="EMBL/GenBank/DDBJ databases">
        <title>The genomes of Aspergillus section Nigri reveals drivers in fungal speciation.</title>
        <authorList>
            <consortium name="DOE Joint Genome Institute"/>
            <person name="Vesth T.C."/>
            <person name="Nybo J."/>
            <person name="Theobald S."/>
            <person name="Brandl J."/>
            <person name="Frisvad J.C."/>
            <person name="Nielsen K.F."/>
            <person name="Lyhne E.K."/>
            <person name="Kogle M.E."/>
            <person name="Kuo A."/>
            <person name="Riley R."/>
            <person name="Clum A."/>
            <person name="Nolan M."/>
            <person name="Lipzen A."/>
            <person name="Salamov A."/>
            <person name="Henrissat B."/>
            <person name="Wiebenga A."/>
            <person name="De vries R.P."/>
            <person name="Grigoriev I.V."/>
            <person name="Mortensen U.H."/>
            <person name="Andersen M.R."/>
            <person name="Baker S.E."/>
        </authorList>
    </citation>
    <scope>NUCLEOTIDE SEQUENCE [LARGE SCALE GENOMIC DNA]</scope>
    <source>
        <strain evidence="5 6">CBS 139.54b</strain>
    </source>
</reference>
<feature type="signal peptide" evidence="3">
    <location>
        <begin position="1"/>
        <end position="32"/>
    </location>
</feature>
<proteinExistence type="inferred from homology"/>
<protein>
    <submittedName>
        <fullName evidence="5">NAD(P)-binding protein</fullName>
    </submittedName>
</protein>
<organism evidence="5 6">
    <name type="scientific">Aspergillus welwitschiae</name>
    <dbReference type="NCBI Taxonomy" id="1341132"/>
    <lineage>
        <taxon>Eukaryota</taxon>
        <taxon>Fungi</taxon>
        <taxon>Dikarya</taxon>
        <taxon>Ascomycota</taxon>
        <taxon>Pezizomycotina</taxon>
        <taxon>Eurotiomycetes</taxon>
        <taxon>Eurotiomycetidae</taxon>
        <taxon>Eurotiales</taxon>
        <taxon>Aspergillaceae</taxon>
        <taxon>Aspergillus</taxon>
        <taxon>Aspergillus subgen. Circumdati</taxon>
    </lineage>
</organism>
<dbReference type="Proteomes" id="UP000253729">
    <property type="component" value="Unassembled WGS sequence"/>
</dbReference>
<dbReference type="Pfam" id="PF01370">
    <property type="entry name" value="Epimerase"/>
    <property type="match status" value="1"/>
</dbReference>
<dbReference type="GO" id="GO:0016616">
    <property type="term" value="F:oxidoreductase activity, acting on the CH-OH group of donors, NAD or NADP as acceptor"/>
    <property type="evidence" value="ECO:0007669"/>
    <property type="project" value="TreeGrafter"/>
</dbReference>
<dbReference type="AlphaFoldDB" id="A0A3F3PNT1"/>
<evidence type="ECO:0000256" key="2">
    <source>
        <dbReference type="ARBA" id="ARBA00023445"/>
    </source>
</evidence>
<feature type="chain" id="PRO_5017628762" evidence="3">
    <location>
        <begin position="33"/>
        <end position="536"/>
    </location>
</feature>
<feature type="domain" description="NAD-dependent epimerase/dehydratase" evidence="4">
    <location>
        <begin position="10"/>
        <end position="261"/>
    </location>
</feature>
<evidence type="ECO:0000256" key="3">
    <source>
        <dbReference type="SAM" id="SignalP"/>
    </source>
</evidence>
<keyword evidence="6" id="KW-1185">Reference proteome</keyword>
<keyword evidence="3" id="KW-0732">Signal</keyword>
<dbReference type="InterPro" id="IPR050425">
    <property type="entry name" value="NAD(P)_dehydrat-like"/>
</dbReference>
<keyword evidence="1" id="KW-0560">Oxidoreductase</keyword>
<dbReference type="InterPro" id="IPR036291">
    <property type="entry name" value="NAD(P)-bd_dom_sf"/>
</dbReference>
<gene>
    <name evidence="5" type="ORF">BDQ94DRAFT_162748</name>
</gene>
<accession>A0A3F3PNT1</accession>
<dbReference type="InterPro" id="IPR001509">
    <property type="entry name" value="Epimerase_deHydtase"/>
</dbReference>
<sequence>MLSSGHSQHVLLTGANGFVASHILFLLLEAKADDVIETHPDWKEKVNFVIVSDFTSQKPFNTLFEESETPFDYVIHAASPFNFGIKDFQKDMIEPAVKGTTQIMESAHQHGGSTLKRFVLLGSGVSVLDSFQDIGREGNPYTEKSWNPVTVQQAIDRNDTVLGYSVSKTQAERKAREFMQAKCPKFDLTVINPVIITGPMIHPISGKVSINESNHFAISSFIDGTHPKVEDVRLPFYHFVDVRDVARSHVDALTNPAAGGQRILLVSGLITPQLVVNIVRRQFPKLRDNVPAGKPDKVLPEGVRPTGWDTRVSLDVLSKGKGTYQPQIVALLHPHLMLWQLQHNAGYLREDRLRKFWKFEKNTVLRAVERTDRIVLTFICFIETFQYICVPGAALPSGANKNHGRKQKTFTSVHSISVQLWCRRIGYYVTIYASGQQTGSPPDQPHSVLIGKGTQHASVGLNSPESQPVLGFDNDHFLSNFYESQHSSSSSTYNISPSEVYYRYTATHVLCLASNREFQYRLEFPKSANREVANDE</sequence>
<dbReference type="RefSeq" id="XP_026621609.1">
    <property type="nucleotide sequence ID" value="XM_026769605.1"/>
</dbReference>
<evidence type="ECO:0000259" key="4">
    <source>
        <dbReference type="Pfam" id="PF01370"/>
    </source>
</evidence>
<evidence type="ECO:0000313" key="6">
    <source>
        <dbReference type="Proteomes" id="UP000253729"/>
    </source>
</evidence>
<comment type="similarity">
    <text evidence="2">Belongs to the NAD(P)-dependent epimerase/dehydratase family. Dihydroflavonol-4-reductase subfamily.</text>
</comment>
<dbReference type="Gene3D" id="3.40.50.720">
    <property type="entry name" value="NAD(P)-binding Rossmann-like Domain"/>
    <property type="match status" value="1"/>
</dbReference>
<name>A0A3F3PNT1_9EURO</name>
<dbReference type="PANTHER" id="PTHR10366">
    <property type="entry name" value="NAD DEPENDENT EPIMERASE/DEHYDRATASE"/>
    <property type="match status" value="1"/>
</dbReference>
<evidence type="ECO:0000256" key="1">
    <source>
        <dbReference type="ARBA" id="ARBA00023002"/>
    </source>
</evidence>
<dbReference type="PANTHER" id="PTHR10366:SF814">
    <property type="entry name" value="NAD-DEPENDENT EPIMERASE_DEHYDRATASE DOMAIN-CONTAINING PROTEIN"/>
    <property type="match status" value="1"/>
</dbReference>
<dbReference type="EMBL" id="KZ852075">
    <property type="protein sequence ID" value="RDH28587.1"/>
    <property type="molecule type" value="Genomic_DNA"/>
</dbReference>
<dbReference type="GeneID" id="38137961"/>